<dbReference type="EMBL" id="JBHPEI010000058">
    <property type="protein sequence ID" value="MFC1800035.1"/>
    <property type="molecule type" value="Genomic_DNA"/>
</dbReference>
<reference evidence="1 2" key="1">
    <citation type="submission" date="2024-09" db="EMBL/GenBank/DDBJ databases">
        <authorList>
            <person name="D'Angelo T."/>
        </authorList>
    </citation>
    <scope>NUCLEOTIDE SEQUENCE [LARGE SCALE GENOMIC DNA]</scope>
    <source>
        <strain evidence="1">SAG AM-311-F02</strain>
    </source>
</reference>
<protein>
    <recommendedName>
        <fullName evidence="3">Peptidase A1 domain-containing protein</fullName>
    </recommendedName>
</protein>
<feature type="non-terminal residue" evidence="1">
    <location>
        <position position="84"/>
    </location>
</feature>
<sequence length="84" mass="9211">MAFGENPVFPGIALSQGIDVPGILGYDFLSRFVTKVDYANELVSFYDPDSFTYTGNGQELDVHIKDSVFETSATLDGEHSGTWL</sequence>
<evidence type="ECO:0000313" key="2">
    <source>
        <dbReference type="Proteomes" id="UP001594288"/>
    </source>
</evidence>
<comment type="caution">
    <text evidence="1">The sequence shown here is derived from an EMBL/GenBank/DDBJ whole genome shotgun (WGS) entry which is preliminary data.</text>
</comment>
<name>A0ABV6YPN5_UNCEI</name>
<dbReference type="Proteomes" id="UP001594288">
    <property type="component" value="Unassembled WGS sequence"/>
</dbReference>
<evidence type="ECO:0008006" key="3">
    <source>
        <dbReference type="Google" id="ProtNLM"/>
    </source>
</evidence>
<gene>
    <name evidence="1" type="ORF">ACFL2Z_03885</name>
</gene>
<dbReference type="InterPro" id="IPR021109">
    <property type="entry name" value="Peptidase_aspartic_dom_sf"/>
</dbReference>
<accession>A0ABV6YPN5</accession>
<organism evidence="1 2">
    <name type="scientific">Eiseniibacteriota bacterium</name>
    <dbReference type="NCBI Taxonomy" id="2212470"/>
    <lineage>
        <taxon>Bacteria</taxon>
        <taxon>Candidatus Eiseniibacteriota</taxon>
    </lineage>
</organism>
<evidence type="ECO:0000313" key="1">
    <source>
        <dbReference type="EMBL" id="MFC1800035.1"/>
    </source>
</evidence>
<keyword evidence="2" id="KW-1185">Reference proteome</keyword>
<proteinExistence type="predicted"/>
<dbReference type="Gene3D" id="2.40.70.10">
    <property type="entry name" value="Acid Proteases"/>
    <property type="match status" value="1"/>
</dbReference>